<dbReference type="Gene3D" id="3.40.50.300">
    <property type="entry name" value="P-loop containing nucleotide triphosphate hydrolases"/>
    <property type="match status" value="1"/>
</dbReference>
<evidence type="ECO:0000256" key="2">
    <source>
        <dbReference type="ARBA" id="ARBA00009726"/>
    </source>
</evidence>
<feature type="transmembrane region" description="Helical" evidence="10">
    <location>
        <begin position="247"/>
        <end position="268"/>
    </location>
</feature>
<feature type="transmembrane region" description="Helical" evidence="10">
    <location>
        <begin position="134"/>
        <end position="154"/>
    </location>
</feature>
<dbReference type="SMART" id="SM00382">
    <property type="entry name" value="AAA"/>
    <property type="match status" value="1"/>
</dbReference>
<dbReference type="InterPro" id="IPR027417">
    <property type="entry name" value="P-loop_NTPase"/>
</dbReference>
<keyword evidence="6" id="KW-0067">ATP-binding</keyword>
<dbReference type="PROSITE" id="PS50893">
    <property type="entry name" value="ABC_TRANSPORTER_2"/>
    <property type="match status" value="1"/>
</dbReference>
<keyword evidence="4 10" id="KW-0812">Transmembrane</keyword>
<dbReference type="Pfam" id="PF00664">
    <property type="entry name" value="ABC_membrane"/>
    <property type="match status" value="2"/>
</dbReference>
<dbReference type="SUPFAM" id="SSF90123">
    <property type="entry name" value="ABC transporter transmembrane region"/>
    <property type="match status" value="2"/>
</dbReference>
<comment type="similarity">
    <text evidence="2">Belongs to the ABC transporter superfamily. ABCC family. Conjugate transporter (TC 3.A.1.208) subfamily.</text>
</comment>
<evidence type="ECO:0000313" key="14">
    <source>
        <dbReference type="Proteomes" id="UP000652761"/>
    </source>
</evidence>
<dbReference type="GO" id="GO:0016020">
    <property type="term" value="C:membrane"/>
    <property type="evidence" value="ECO:0007669"/>
    <property type="project" value="UniProtKB-SubCell"/>
</dbReference>
<dbReference type="AlphaFoldDB" id="A0A843XDX1"/>
<keyword evidence="14" id="KW-1185">Reference proteome</keyword>
<evidence type="ECO:0000256" key="7">
    <source>
        <dbReference type="ARBA" id="ARBA00022989"/>
    </source>
</evidence>
<comment type="subcellular location">
    <subcellularLocation>
        <location evidence="1">Membrane</location>
        <topology evidence="1">Multi-pass membrane protein</topology>
    </subcellularLocation>
</comment>
<protein>
    <submittedName>
        <fullName evidence="13">Uncharacterized protein</fullName>
    </submittedName>
</protein>
<accession>A0A843XDX1</accession>
<comment type="caution">
    <text evidence="13">The sequence shown here is derived from an EMBL/GenBank/DDBJ whole genome shotgun (WGS) entry which is preliminary data.</text>
</comment>
<feature type="domain" description="ABC transmembrane type-1" evidence="12">
    <location>
        <begin position="741"/>
        <end position="842"/>
    </location>
</feature>
<gene>
    <name evidence="13" type="ORF">Taro_050624</name>
</gene>
<feature type="domain" description="ABC transporter" evidence="11">
    <location>
        <begin position="450"/>
        <end position="691"/>
    </location>
</feature>
<dbReference type="CDD" id="cd03250">
    <property type="entry name" value="ABCC_MRP_domain1"/>
    <property type="match status" value="1"/>
</dbReference>
<evidence type="ECO:0000256" key="5">
    <source>
        <dbReference type="ARBA" id="ARBA00022741"/>
    </source>
</evidence>
<dbReference type="SUPFAM" id="SSF52540">
    <property type="entry name" value="P-loop containing nucleoside triphosphate hydrolases"/>
    <property type="match status" value="1"/>
</dbReference>
<dbReference type="Proteomes" id="UP000652761">
    <property type="component" value="Unassembled WGS sequence"/>
</dbReference>
<dbReference type="InterPro" id="IPR044746">
    <property type="entry name" value="ABCC_6TM_D1"/>
</dbReference>
<dbReference type="Pfam" id="PF00005">
    <property type="entry name" value="ABC_tran"/>
    <property type="match status" value="1"/>
</dbReference>
<name>A0A843XDX1_COLES</name>
<proteinExistence type="inferred from homology"/>
<dbReference type="EMBL" id="NMUH01007670">
    <property type="protein sequence ID" value="MQM17648.1"/>
    <property type="molecule type" value="Genomic_DNA"/>
</dbReference>
<dbReference type="InterPro" id="IPR050173">
    <property type="entry name" value="ABC_transporter_C-like"/>
</dbReference>
<dbReference type="InterPro" id="IPR003439">
    <property type="entry name" value="ABC_transporter-like_ATP-bd"/>
</dbReference>
<keyword evidence="7 10" id="KW-1133">Transmembrane helix</keyword>
<feature type="transmembrane region" description="Helical" evidence="10">
    <location>
        <begin position="274"/>
        <end position="293"/>
    </location>
</feature>
<evidence type="ECO:0000256" key="10">
    <source>
        <dbReference type="SAM" id="Phobius"/>
    </source>
</evidence>
<feature type="compositionally biased region" description="Basic and acidic residues" evidence="9">
    <location>
        <begin position="694"/>
        <end position="715"/>
    </location>
</feature>
<dbReference type="FunFam" id="1.20.1560.10:FF:000003">
    <property type="entry name" value="ABC transporter C family member 10"/>
    <property type="match status" value="1"/>
</dbReference>
<dbReference type="Gene3D" id="1.20.1560.10">
    <property type="entry name" value="ABC transporter type 1, transmembrane domain"/>
    <property type="match status" value="2"/>
</dbReference>
<dbReference type="PANTHER" id="PTHR24223:SF165">
    <property type="entry name" value="ABC TRANSPORTER C FAMILY MEMBER 15-RELATED"/>
    <property type="match status" value="1"/>
</dbReference>
<evidence type="ECO:0000256" key="3">
    <source>
        <dbReference type="ARBA" id="ARBA00022448"/>
    </source>
</evidence>
<evidence type="ECO:0000259" key="12">
    <source>
        <dbReference type="PROSITE" id="PS50929"/>
    </source>
</evidence>
<keyword evidence="3" id="KW-0813">Transport</keyword>
<reference evidence="13" key="1">
    <citation type="submission" date="2017-07" db="EMBL/GenBank/DDBJ databases">
        <title>Taro Niue Genome Assembly and Annotation.</title>
        <authorList>
            <person name="Atibalentja N."/>
            <person name="Keating K."/>
            <person name="Fields C.J."/>
        </authorList>
    </citation>
    <scope>NUCLEOTIDE SEQUENCE</scope>
    <source>
        <strain evidence="13">Niue_2</strain>
        <tissue evidence="13">Leaf</tissue>
    </source>
</reference>
<evidence type="ECO:0000259" key="11">
    <source>
        <dbReference type="PROSITE" id="PS50893"/>
    </source>
</evidence>
<dbReference type="PROSITE" id="PS50929">
    <property type="entry name" value="ABC_TM1F"/>
    <property type="match status" value="2"/>
</dbReference>
<dbReference type="InterPro" id="IPR036640">
    <property type="entry name" value="ABC1_TM_sf"/>
</dbReference>
<keyword evidence="5" id="KW-0547">Nucleotide-binding</keyword>
<dbReference type="GO" id="GO:0140359">
    <property type="term" value="F:ABC-type transporter activity"/>
    <property type="evidence" value="ECO:0007669"/>
    <property type="project" value="InterPro"/>
</dbReference>
<sequence length="860" mass="95551">MKRVPMVQEYAGILSLLASMYLFLISIRGHTGISFSTDSIMEPLLQKDTEKHAEGKRQSLYSRATLVQIATFSWLNPLFAAGIRKPLEQEEVPDIDVEDKAAFLSHSFGDCLNGVRLQNSSIYRAIFLFIRKKAAVNAAFAVASACASYVGPYLMDDLVRFLSGKKKYSMRSGYVLAIAFLGAKIVESVAQRQWAFGGRQLAMRLRAALLSHIYRKGLHLSSVSRQSHTSGEIINYMSVDVHKITDLVWYLNRIWMLPIQISLAIYILHMNLGLGSVAALASTCILMACNVPVTRTQKRYQSRIMEAKDQRMKATSEVLRNMRTLKLHAWDGHYLSKLESLRRVEYKCLWKAQRLQAASALVSWEAPTFISAVTFGACILMGIPLTAGRVLSALATFKMLQDPISRLPDLLSVIAQFKVSADRVGSFLQEDEIQPDAVEFIPRNEWEIDIEIDDGRFSWDAESSSPNLQDIQLTVKRGMKVAVCGMVGSGKSSLLSCLLGEIPKLAGRVRVAGSKAYVPQNPWILSGNIRQNILFGKPYDSEKYEKTVQACALVKDFELFASGDLTEIGERGINMSGGQKQRIQIARAVYQDADIYLLDDPFSAVDAHTGTQLFKVMKNGRIAQAGKFEELLQQNVGFEMLVGAHTQALESILAVGNADRITQTDDRRKMGSPSIEETDEEHAASIQDQNSNDHNSERDLSVNTADKGRITQDEERKKGSIGKEVYWAYLTAVRDGAFVPIIVIAQSLFQGLQVASHYWMAWASPPTAGVEPKVGLNALFLVYLILSVGSALCLSLRALVLTKVGLLTSEKFFKCMLHSIMHAPMSFFDSTPTGRILNRVSDQNLLLFPLPVLFSIMLVT</sequence>
<dbReference type="InterPro" id="IPR003593">
    <property type="entry name" value="AAA+_ATPase"/>
</dbReference>
<organism evidence="13 14">
    <name type="scientific">Colocasia esculenta</name>
    <name type="common">Wild taro</name>
    <name type="synonym">Arum esculentum</name>
    <dbReference type="NCBI Taxonomy" id="4460"/>
    <lineage>
        <taxon>Eukaryota</taxon>
        <taxon>Viridiplantae</taxon>
        <taxon>Streptophyta</taxon>
        <taxon>Embryophyta</taxon>
        <taxon>Tracheophyta</taxon>
        <taxon>Spermatophyta</taxon>
        <taxon>Magnoliopsida</taxon>
        <taxon>Liliopsida</taxon>
        <taxon>Araceae</taxon>
        <taxon>Aroideae</taxon>
        <taxon>Colocasieae</taxon>
        <taxon>Colocasia</taxon>
    </lineage>
</organism>
<dbReference type="GO" id="GO:0016887">
    <property type="term" value="F:ATP hydrolysis activity"/>
    <property type="evidence" value="ECO:0007669"/>
    <property type="project" value="InterPro"/>
</dbReference>
<dbReference type="PROSITE" id="PS00211">
    <property type="entry name" value="ABC_TRANSPORTER_1"/>
    <property type="match status" value="1"/>
</dbReference>
<evidence type="ECO:0000256" key="6">
    <source>
        <dbReference type="ARBA" id="ARBA00022840"/>
    </source>
</evidence>
<dbReference type="InterPro" id="IPR017871">
    <property type="entry name" value="ABC_transporter-like_CS"/>
</dbReference>
<feature type="transmembrane region" description="Helical" evidence="10">
    <location>
        <begin position="780"/>
        <end position="800"/>
    </location>
</feature>
<evidence type="ECO:0000256" key="4">
    <source>
        <dbReference type="ARBA" id="ARBA00022692"/>
    </source>
</evidence>
<dbReference type="OrthoDB" id="6500128at2759"/>
<feature type="transmembrane region" description="Helical" evidence="10">
    <location>
        <begin position="174"/>
        <end position="190"/>
    </location>
</feature>
<dbReference type="CDD" id="cd18579">
    <property type="entry name" value="ABC_6TM_ABCC_D1"/>
    <property type="match status" value="1"/>
</dbReference>
<evidence type="ECO:0000313" key="13">
    <source>
        <dbReference type="EMBL" id="MQM17648.1"/>
    </source>
</evidence>
<dbReference type="InterPro" id="IPR011527">
    <property type="entry name" value="ABC1_TM_dom"/>
</dbReference>
<feature type="region of interest" description="Disordered" evidence="9">
    <location>
        <begin position="663"/>
        <end position="715"/>
    </location>
</feature>
<dbReference type="PANTHER" id="PTHR24223">
    <property type="entry name" value="ATP-BINDING CASSETTE SUB-FAMILY C"/>
    <property type="match status" value="1"/>
</dbReference>
<dbReference type="FunFam" id="3.40.50.300:FF:000997">
    <property type="entry name" value="Multidrug resistance-associated protein 1"/>
    <property type="match status" value="1"/>
</dbReference>
<feature type="domain" description="ABC transmembrane type-1" evidence="12">
    <location>
        <begin position="138"/>
        <end position="416"/>
    </location>
</feature>
<evidence type="ECO:0000256" key="9">
    <source>
        <dbReference type="SAM" id="MobiDB-lite"/>
    </source>
</evidence>
<evidence type="ECO:0000256" key="8">
    <source>
        <dbReference type="ARBA" id="ARBA00023136"/>
    </source>
</evidence>
<dbReference type="GO" id="GO:0005524">
    <property type="term" value="F:ATP binding"/>
    <property type="evidence" value="ECO:0007669"/>
    <property type="project" value="UniProtKB-KW"/>
</dbReference>
<evidence type="ECO:0000256" key="1">
    <source>
        <dbReference type="ARBA" id="ARBA00004141"/>
    </source>
</evidence>
<feature type="transmembrane region" description="Helical" evidence="10">
    <location>
        <begin position="6"/>
        <end position="27"/>
    </location>
</feature>
<keyword evidence="8 10" id="KW-0472">Membrane</keyword>